<dbReference type="EMBL" id="AFZE01000016">
    <property type="protein sequence ID" value="EHL15063.1"/>
    <property type="molecule type" value="Genomic_DNA"/>
</dbReference>
<name>G9X0R0_9FIRM</name>
<organism evidence="1 2">
    <name type="scientific">Peptoanaerobacter stomatis</name>
    <dbReference type="NCBI Taxonomy" id="796937"/>
    <lineage>
        <taxon>Bacteria</taxon>
        <taxon>Bacillati</taxon>
        <taxon>Bacillota</taxon>
        <taxon>Clostridia</taxon>
        <taxon>Peptostreptococcales</taxon>
        <taxon>Filifactoraceae</taxon>
        <taxon>Peptoanaerobacter</taxon>
    </lineage>
</organism>
<accession>G9X0R0</accession>
<reference evidence="1 2" key="1">
    <citation type="submission" date="2011-08" db="EMBL/GenBank/DDBJ databases">
        <title>The Genome Sequence of Eubacteriaceae bacterium ACC19a.</title>
        <authorList>
            <consortium name="The Broad Institute Genome Sequencing Platform"/>
            <person name="Earl A."/>
            <person name="Ward D."/>
            <person name="Feldgarden M."/>
            <person name="Gevers D."/>
            <person name="Sizova M."/>
            <person name="Hazen A."/>
            <person name="Epstein S."/>
            <person name="Young S.K."/>
            <person name="Zeng Q."/>
            <person name="Gargeya S."/>
            <person name="Fitzgerald M."/>
            <person name="Haas B."/>
            <person name="Abouelleil A."/>
            <person name="Alvarado L."/>
            <person name="Arachchi H.M."/>
            <person name="Berlin A."/>
            <person name="Brown A."/>
            <person name="Chapman S.B."/>
            <person name="Chen Z."/>
            <person name="Dunbar C."/>
            <person name="Freedman E."/>
            <person name="Gearin G."/>
            <person name="Gellesch M."/>
            <person name="Goldberg J."/>
            <person name="Griggs A."/>
            <person name="Gujja S."/>
            <person name="Heiman D."/>
            <person name="Howarth C."/>
            <person name="Larson L."/>
            <person name="Lui A."/>
            <person name="MacDonald P.J.P."/>
            <person name="Montmayeur A."/>
            <person name="Murphy C."/>
            <person name="Neiman D."/>
            <person name="Pearson M."/>
            <person name="Priest M."/>
            <person name="Roberts A."/>
            <person name="Saif S."/>
            <person name="Shea T."/>
            <person name="Shenoy N."/>
            <person name="Sisk P."/>
            <person name="Stolte C."/>
            <person name="Sykes S."/>
            <person name="Wortman J."/>
            <person name="Nusbaum C."/>
            <person name="Birren B."/>
        </authorList>
    </citation>
    <scope>NUCLEOTIDE SEQUENCE [LARGE SCALE GENOMIC DNA]</scope>
    <source>
        <strain evidence="1 2">ACC19a</strain>
    </source>
</reference>
<sequence>MKKNLLLVGILLTLMVPTGCVQDKSIGNESEEARDKNKAYYKEEREKADKLSNLDYEVQQLKYNSSKIPLISKPNKVESKQLSIQEKKLKAIDIMTDSQTYDMSELYYYFKSGVNELTPTPDNPKIDRRIIDEDGLISFKVIPGSSYTKEIDDGFTTYYVKDKNDFEYMIVSIIQGETAFYENGITDTGTFLIEAEKSIKDIYPNADPEICRVGNTHIAILYQDTMDDPMTSIAFIRDGYNNVYVIIMNDMHKHNLSIFNAVMSLELFRSDGYKFINSPYRDKIYLNKIKSVTNMNN</sequence>
<comment type="caution">
    <text evidence="1">The sequence shown here is derived from an EMBL/GenBank/DDBJ whole genome shotgun (WGS) entry which is preliminary data.</text>
</comment>
<dbReference type="Proteomes" id="UP000006437">
    <property type="component" value="Unassembled WGS sequence"/>
</dbReference>
<dbReference type="HOGENOM" id="CLU_936424_0_0_9"/>
<dbReference type="RefSeq" id="WP_009526212.1">
    <property type="nucleotide sequence ID" value="NZ_JH414564.1"/>
</dbReference>
<evidence type="ECO:0000313" key="2">
    <source>
        <dbReference type="Proteomes" id="UP000006437"/>
    </source>
</evidence>
<gene>
    <name evidence="1" type="ORF">HMPREF9629_01996</name>
</gene>
<protein>
    <submittedName>
        <fullName evidence="1">Uncharacterized protein</fullName>
    </submittedName>
</protein>
<dbReference type="AlphaFoldDB" id="G9X0R0"/>
<evidence type="ECO:0000313" key="1">
    <source>
        <dbReference type="EMBL" id="EHL15063.1"/>
    </source>
</evidence>
<dbReference type="BioCyc" id="EBAC796937-HMP:GMGH-2004-MONOMER"/>
<proteinExistence type="predicted"/>